<gene>
    <name evidence="9" type="ORF">FGK64_06735</name>
</gene>
<sequence length="1045" mass="116346">MEPTLFSFIWKYSRRQQLWLLVLTVLSFPFLYASLELPKRIINDAIGAATDTITVAGVDMTQVQFLLLLCCAFLAAVLLSGLMKMHINTQKGVVAERLLRRLRFGLIARMMRFPAPYFRTTSQGELVSMITSEAEPMGGLMGDALAQPVFQFGQMLTILVFLFMQSVWFGLASVALIPLQAWLIPMLQRQINQLNKSRISEVRHLSSEIGETAAGIGDLRVNGGVRYRLAQVSDRLNRLFLIRFQIYQKKFFMKFLNNMIGHLTPFMFYLAGGYLAIRGDITVGALVAALAAYKDLSSPWKELLTYYNQVQDMSLRWQIVIDKFHPRGMIREDLFEGEPADIPHLRGAIEFHDVTVRDADGNAVLEDVTLTIPPGSRVAIKSSKASERAAFAQLLTREVLPSRGHITLSGFPLNELHQSVIAARIGHAHSRPYLFDGTLGDNLLMPLRLKPTVVPWSPTGRDKAVTEAKRSGNSPDQVDVDWVAPDLAGLSSSDDLRDWWFKLVEAMGIDDEMLRRTLRSRFDPEVHHRLAQAIVDLRPVIWQRLVDKGLDTAVHRFDPDRFNPAVPLGGNLLFAAPRRMISQKALAANRAFMDMLTREGLDIDGLNIARAVIEILRHTFGRDGTDHPLFRKLGIEEDVYQQLVDISARYGRGGDGALNVEDRSLLLTVPFLLTAEQIGPSFPEQFKSRILGIRQSRADQLRRHAGDIFVPISPETYLPRLTLTENAIYGRISMTASARVEQIEREVAEILIEHDLHRAAAAIIYDLPTGLGGANLPAVLQERAAFSRAGIKRPDILVMDHALASHDTQSRARTRERLRDLLPKSTMVFMEDRFESPENYDIYVEIRDGRIDGVARCDEAAKESAGAADLQQKRRILSEAHLFRNLDLRNQRLLAFAAQWFDAVPGQVIFTHGDSPDAVYLCLSGEAELRWADSEPEDAPVTTVSPGRLIGDLSIITGELRQMDLVATASSRFLRLPAEEFRAVIEADASVAMQLLETTGRNLMQVGRTLSAARAALPGGSDQATTPPAPIGVFSGDSLGAVADG</sequence>
<keyword evidence="10" id="KW-1185">Reference proteome</keyword>
<feature type="transmembrane region" description="Helical" evidence="5">
    <location>
        <begin position="18"/>
        <end position="35"/>
    </location>
</feature>
<feature type="domain" description="Cyclic nucleotide-binding" evidence="6">
    <location>
        <begin position="882"/>
        <end position="1002"/>
    </location>
</feature>
<dbReference type="SMART" id="SM00100">
    <property type="entry name" value="cNMP"/>
    <property type="match status" value="1"/>
</dbReference>
<name>A0ABY2XF26_9RHOB</name>
<evidence type="ECO:0000256" key="3">
    <source>
        <dbReference type="ARBA" id="ARBA00022989"/>
    </source>
</evidence>
<keyword evidence="3 5" id="KW-1133">Transmembrane helix</keyword>
<feature type="domain" description="ABC transmembrane type-1" evidence="8">
    <location>
        <begin position="18"/>
        <end position="312"/>
    </location>
</feature>
<dbReference type="PANTHER" id="PTHR43394:SF1">
    <property type="entry name" value="ATP-BINDING CASSETTE SUB-FAMILY B MEMBER 10, MITOCHONDRIAL"/>
    <property type="match status" value="1"/>
</dbReference>
<evidence type="ECO:0000256" key="2">
    <source>
        <dbReference type="ARBA" id="ARBA00022692"/>
    </source>
</evidence>
<dbReference type="InterPro" id="IPR018490">
    <property type="entry name" value="cNMP-bd_dom_sf"/>
</dbReference>
<dbReference type="InterPro" id="IPR036640">
    <property type="entry name" value="ABC1_TM_sf"/>
</dbReference>
<dbReference type="InterPro" id="IPR027417">
    <property type="entry name" value="P-loop_NTPase"/>
</dbReference>
<evidence type="ECO:0000259" key="8">
    <source>
        <dbReference type="PROSITE" id="PS50929"/>
    </source>
</evidence>
<evidence type="ECO:0000313" key="9">
    <source>
        <dbReference type="EMBL" id="TMV15640.1"/>
    </source>
</evidence>
<dbReference type="InterPro" id="IPR014710">
    <property type="entry name" value="RmlC-like_jellyroll"/>
</dbReference>
<feature type="transmembrane region" description="Helical" evidence="5">
    <location>
        <begin position="255"/>
        <end position="277"/>
    </location>
</feature>
<dbReference type="InterPro" id="IPR011527">
    <property type="entry name" value="ABC1_TM_dom"/>
</dbReference>
<dbReference type="InterPro" id="IPR003439">
    <property type="entry name" value="ABC_transporter-like_ATP-bd"/>
</dbReference>
<comment type="caution">
    <text evidence="9">The sequence shown here is derived from an EMBL/GenBank/DDBJ whole genome shotgun (WGS) entry which is preliminary data.</text>
</comment>
<dbReference type="PROSITE" id="PS50893">
    <property type="entry name" value="ABC_TRANSPORTER_2"/>
    <property type="match status" value="1"/>
</dbReference>
<feature type="domain" description="ABC transporter" evidence="7">
    <location>
        <begin position="349"/>
        <end position="873"/>
    </location>
</feature>
<dbReference type="Gene3D" id="3.40.50.300">
    <property type="entry name" value="P-loop containing nucleotide triphosphate hydrolases"/>
    <property type="match status" value="2"/>
</dbReference>
<reference evidence="9 10" key="1">
    <citation type="submission" date="2019-05" db="EMBL/GenBank/DDBJ databases">
        <title>Marivita sp. nov. isolated from sea sediment.</title>
        <authorList>
            <person name="Kim W."/>
        </authorList>
    </citation>
    <scope>NUCLEOTIDE SEQUENCE [LARGE SCALE GENOMIC DNA]</scope>
    <source>
        <strain evidence="9 10">CAU 1492</strain>
    </source>
</reference>
<comment type="subcellular location">
    <subcellularLocation>
        <location evidence="1">Cell membrane</location>
        <topology evidence="1">Multi-pass membrane protein</topology>
    </subcellularLocation>
</comment>
<dbReference type="Gene3D" id="1.20.1560.10">
    <property type="entry name" value="ABC transporter type 1, transmembrane domain"/>
    <property type="match status" value="1"/>
</dbReference>
<proteinExistence type="predicted"/>
<dbReference type="Pfam" id="PF00664">
    <property type="entry name" value="ABC_membrane"/>
    <property type="match status" value="1"/>
</dbReference>
<accession>A0ABY2XF26</accession>
<dbReference type="CDD" id="cd00038">
    <property type="entry name" value="CAP_ED"/>
    <property type="match status" value="1"/>
</dbReference>
<evidence type="ECO:0000313" key="10">
    <source>
        <dbReference type="Proteomes" id="UP001191082"/>
    </source>
</evidence>
<dbReference type="SUPFAM" id="SSF90123">
    <property type="entry name" value="ABC transporter transmembrane region"/>
    <property type="match status" value="1"/>
</dbReference>
<dbReference type="PROSITE" id="PS50929">
    <property type="entry name" value="ABC_TM1F"/>
    <property type="match status" value="1"/>
</dbReference>
<evidence type="ECO:0000256" key="1">
    <source>
        <dbReference type="ARBA" id="ARBA00004651"/>
    </source>
</evidence>
<protein>
    <submittedName>
        <fullName evidence="9">Cyclic nucleotide-binding domain-containing protein</fullName>
    </submittedName>
</protein>
<dbReference type="SUPFAM" id="SSF51206">
    <property type="entry name" value="cAMP-binding domain-like"/>
    <property type="match status" value="1"/>
</dbReference>
<keyword evidence="4 5" id="KW-0472">Membrane</keyword>
<evidence type="ECO:0000259" key="6">
    <source>
        <dbReference type="PROSITE" id="PS50042"/>
    </source>
</evidence>
<evidence type="ECO:0000256" key="5">
    <source>
        <dbReference type="SAM" id="Phobius"/>
    </source>
</evidence>
<feature type="transmembrane region" description="Helical" evidence="5">
    <location>
        <begin position="63"/>
        <end position="82"/>
    </location>
</feature>
<dbReference type="Proteomes" id="UP001191082">
    <property type="component" value="Unassembled WGS sequence"/>
</dbReference>
<dbReference type="PANTHER" id="PTHR43394">
    <property type="entry name" value="ATP-DEPENDENT PERMEASE MDL1, MITOCHONDRIAL"/>
    <property type="match status" value="1"/>
</dbReference>
<dbReference type="SUPFAM" id="SSF52540">
    <property type="entry name" value="P-loop containing nucleoside triphosphate hydrolases"/>
    <property type="match status" value="2"/>
</dbReference>
<organism evidence="9 10">
    <name type="scientific">Arenibacterium halophilum</name>
    <dbReference type="NCBI Taxonomy" id="2583821"/>
    <lineage>
        <taxon>Bacteria</taxon>
        <taxon>Pseudomonadati</taxon>
        <taxon>Pseudomonadota</taxon>
        <taxon>Alphaproteobacteria</taxon>
        <taxon>Rhodobacterales</taxon>
        <taxon>Paracoccaceae</taxon>
        <taxon>Arenibacterium</taxon>
    </lineage>
</organism>
<dbReference type="Pfam" id="PF00027">
    <property type="entry name" value="cNMP_binding"/>
    <property type="match status" value="1"/>
</dbReference>
<dbReference type="EMBL" id="VCPC01000001">
    <property type="protein sequence ID" value="TMV15640.1"/>
    <property type="molecule type" value="Genomic_DNA"/>
</dbReference>
<dbReference type="RefSeq" id="WP_138862982.1">
    <property type="nucleotide sequence ID" value="NZ_VCPC01000001.1"/>
</dbReference>
<dbReference type="InterPro" id="IPR000595">
    <property type="entry name" value="cNMP-bd_dom"/>
</dbReference>
<keyword evidence="2 5" id="KW-0812">Transmembrane</keyword>
<evidence type="ECO:0000256" key="4">
    <source>
        <dbReference type="ARBA" id="ARBA00023136"/>
    </source>
</evidence>
<evidence type="ECO:0000259" key="7">
    <source>
        <dbReference type="PROSITE" id="PS50893"/>
    </source>
</evidence>
<feature type="transmembrane region" description="Helical" evidence="5">
    <location>
        <begin position="155"/>
        <end position="179"/>
    </location>
</feature>
<dbReference type="PROSITE" id="PS50042">
    <property type="entry name" value="CNMP_BINDING_3"/>
    <property type="match status" value="1"/>
</dbReference>
<dbReference type="Gene3D" id="2.60.120.10">
    <property type="entry name" value="Jelly Rolls"/>
    <property type="match status" value="1"/>
</dbReference>
<dbReference type="InterPro" id="IPR039421">
    <property type="entry name" value="Type_1_exporter"/>
</dbReference>